<feature type="domain" description="Protein kinase" evidence="5">
    <location>
        <begin position="15"/>
        <end position="481"/>
    </location>
</feature>
<dbReference type="Gene3D" id="3.30.200.20">
    <property type="entry name" value="Phosphorylase Kinase, domain 1"/>
    <property type="match status" value="1"/>
</dbReference>
<keyword evidence="1" id="KW-0808">Transferase</keyword>
<keyword evidence="4" id="KW-0067">ATP-binding</keyword>
<dbReference type="PANTHER" id="PTHR11042">
    <property type="entry name" value="EUKARYOTIC TRANSLATION INITIATION FACTOR 2-ALPHA KINASE EIF2-ALPHA KINASE -RELATED"/>
    <property type="match status" value="1"/>
</dbReference>
<reference evidence="6" key="1">
    <citation type="submission" date="2023-07" db="EMBL/GenBank/DDBJ databases">
        <title>draft genome sequence of fig (Ficus carica).</title>
        <authorList>
            <person name="Takahashi T."/>
            <person name="Nishimura K."/>
        </authorList>
    </citation>
    <scope>NUCLEOTIDE SEQUENCE</scope>
</reference>
<dbReference type="Gene3D" id="1.10.510.10">
    <property type="entry name" value="Transferase(Phosphotransferase) domain 1"/>
    <property type="match status" value="2"/>
</dbReference>
<evidence type="ECO:0000256" key="3">
    <source>
        <dbReference type="ARBA" id="ARBA00022777"/>
    </source>
</evidence>
<proteinExistence type="predicted"/>
<comment type="caution">
    <text evidence="6">The sequence shown here is derived from an EMBL/GenBank/DDBJ whole genome shotgun (WGS) entry which is preliminary data.</text>
</comment>
<dbReference type="SMART" id="SM00220">
    <property type="entry name" value="S_TKc"/>
    <property type="match status" value="1"/>
</dbReference>
<dbReference type="GO" id="GO:0005634">
    <property type="term" value="C:nucleus"/>
    <property type="evidence" value="ECO:0007669"/>
    <property type="project" value="TreeGrafter"/>
</dbReference>
<dbReference type="InterPro" id="IPR011009">
    <property type="entry name" value="Kinase-like_dom_sf"/>
</dbReference>
<dbReference type="InterPro" id="IPR008266">
    <property type="entry name" value="Tyr_kinase_AS"/>
</dbReference>
<organism evidence="6 7">
    <name type="scientific">Ficus carica</name>
    <name type="common">Common fig</name>
    <dbReference type="NCBI Taxonomy" id="3494"/>
    <lineage>
        <taxon>Eukaryota</taxon>
        <taxon>Viridiplantae</taxon>
        <taxon>Streptophyta</taxon>
        <taxon>Embryophyta</taxon>
        <taxon>Tracheophyta</taxon>
        <taxon>Spermatophyta</taxon>
        <taxon>Magnoliopsida</taxon>
        <taxon>eudicotyledons</taxon>
        <taxon>Gunneridae</taxon>
        <taxon>Pentapetalae</taxon>
        <taxon>rosids</taxon>
        <taxon>fabids</taxon>
        <taxon>Rosales</taxon>
        <taxon>Moraceae</taxon>
        <taxon>Ficeae</taxon>
        <taxon>Ficus</taxon>
    </lineage>
</organism>
<dbReference type="PROSITE" id="PS50011">
    <property type="entry name" value="PROTEIN_KINASE_DOM"/>
    <property type="match status" value="1"/>
</dbReference>
<name>A0AA88DQ97_FICCA</name>
<accession>A0AA88DQ97</accession>
<evidence type="ECO:0000256" key="1">
    <source>
        <dbReference type="ARBA" id="ARBA00022679"/>
    </source>
</evidence>
<dbReference type="InterPro" id="IPR045864">
    <property type="entry name" value="aa-tRNA-synth_II/BPL/LPL"/>
</dbReference>
<dbReference type="SUPFAM" id="SSF55681">
    <property type="entry name" value="Class II aaRS and biotin synthetases"/>
    <property type="match status" value="1"/>
</dbReference>
<evidence type="ECO:0000313" key="6">
    <source>
        <dbReference type="EMBL" id="GMN59453.1"/>
    </source>
</evidence>
<evidence type="ECO:0000259" key="5">
    <source>
        <dbReference type="PROSITE" id="PS50011"/>
    </source>
</evidence>
<evidence type="ECO:0000256" key="2">
    <source>
        <dbReference type="ARBA" id="ARBA00022741"/>
    </source>
</evidence>
<protein>
    <recommendedName>
        <fullName evidence="5">Protein kinase domain-containing protein</fullName>
    </recommendedName>
</protein>
<dbReference type="InterPro" id="IPR050339">
    <property type="entry name" value="CC_SR_Kinase"/>
</dbReference>
<keyword evidence="7" id="KW-1185">Reference proteome</keyword>
<dbReference type="GO" id="GO:0005524">
    <property type="term" value="F:ATP binding"/>
    <property type="evidence" value="ECO:0007669"/>
    <property type="project" value="UniProtKB-KW"/>
</dbReference>
<dbReference type="Pfam" id="PF00069">
    <property type="entry name" value="Pkinase"/>
    <property type="match status" value="2"/>
</dbReference>
<dbReference type="PANTHER" id="PTHR11042:SF136">
    <property type="entry name" value="EIF-2-ALPHA KINASE GCN2"/>
    <property type="match status" value="1"/>
</dbReference>
<dbReference type="GO" id="GO:0005829">
    <property type="term" value="C:cytosol"/>
    <property type="evidence" value="ECO:0007669"/>
    <property type="project" value="TreeGrafter"/>
</dbReference>
<dbReference type="Proteomes" id="UP001187192">
    <property type="component" value="Unassembled WGS sequence"/>
</dbReference>
<dbReference type="Gene3D" id="3.30.930.10">
    <property type="entry name" value="Bira Bifunctional Protein, Domain 2"/>
    <property type="match status" value="1"/>
</dbReference>
<dbReference type="GO" id="GO:0004694">
    <property type="term" value="F:eukaryotic translation initiation factor 2alpha kinase activity"/>
    <property type="evidence" value="ECO:0007669"/>
    <property type="project" value="TreeGrafter"/>
</dbReference>
<evidence type="ECO:0000313" key="7">
    <source>
        <dbReference type="Proteomes" id="UP001187192"/>
    </source>
</evidence>
<dbReference type="AlphaFoldDB" id="A0AA88DQ97"/>
<dbReference type="SUPFAM" id="SSF56112">
    <property type="entry name" value="Protein kinase-like (PK-like)"/>
    <property type="match status" value="1"/>
</dbReference>
<dbReference type="PROSITE" id="PS00109">
    <property type="entry name" value="PROTEIN_KINASE_TYR"/>
    <property type="match status" value="1"/>
</dbReference>
<keyword evidence="2" id="KW-0547">Nucleotide-binding</keyword>
<dbReference type="InterPro" id="IPR000719">
    <property type="entry name" value="Prot_kinase_dom"/>
</dbReference>
<dbReference type="EMBL" id="BTGU01000087">
    <property type="protein sequence ID" value="GMN59453.1"/>
    <property type="molecule type" value="Genomic_DNA"/>
</dbReference>
<gene>
    <name evidence="6" type="ORF">TIFTF001_028546</name>
</gene>
<keyword evidence="3" id="KW-0418">Kinase</keyword>
<evidence type="ECO:0000256" key="4">
    <source>
        <dbReference type="ARBA" id="ARBA00022840"/>
    </source>
</evidence>
<sequence length="664" mass="75963">MSIGEIVQLNLWVVRQAFEILSTSVFNGFTDFTDTIKHFADSLQLWLEELKNNYGGEFYRIDAIHVKKTCNLNEESVATYVRREVATLSRLQHQHVVRYYQAWFETGIAGSYGDTTGASKTAASSNLSFTGTSSADALGQDNKVESAYLYIQMEYCPRTLRQVFDPYSHFDKELAWHFFRQIVEGLAHIHGQGIIHRDLTPNNIFFDARNDIKIGDFGLEENLVREVMEVLGCLEGVRLCEGITYLWLWELQGSVPIKVQVFSLLLASSKPNTQDMLKRRKRCLHLSPGWCVLCWRYCETVTPSRIVDLSDGDFVGGRIYNRRLWNVAVLAVTRALWLERNNQIFEEVEKDSSKMWETKFLKFEQLEQDLSFPADTTGVSVDGTGQVGTYYYTAPEIEQGWPKIDEKADMYSLGIVFFELWHPFGTAMERHVVLSDLTQKGELPSAWAVEFPEQASLLRRLMSSSPSDRPSAVELLQHAFPPRMESELLDNILRTMQTSEDSSVYDKVVNAIFDEEALSIKEQHDHTGRYRLPGGDTSAIQYAELNTDIRDYITEISKEVFRKHCAKHLEIISMRLLDDCPQLNRDTVKLLSHGGDMLELCHELRLPFVSWVISSQKTSFKRYEISSVYRRAIGHSPPNRYLQGDFDIIGGASALTEVEVIKVL</sequence>